<dbReference type="InterPro" id="IPR014756">
    <property type="entry name" value="Ig_E-set"/>
</dbReference>
<evidence type="ECO:0000256" key="1">
    <source>
        <dbReference type="ARBA" id="ARBA00004496"/>
    </source>
</evidence>
<accession>A0A173GZW8</accession>
<dbReference type="Pfam" id="PF00756">
    <property type="entry name" value="Esterase"/>
    <property type="match status" value="1"/>
</dbReference>
<dbReference type="SUPFAM" id="SSF81296">
    <property type="entry name" value="E set domains"/>
    <property type="match status" value="1"/>
</dbReference>
<dbReference type="GO" id="GO:0008849">
    <property type="term" value="F:enterochelin esterase activity"/>
    <property type="evidence" value="ECO:0007669"/>
    <property type="project" value="InterPro"/>
</dbReference>
<dbReference type="STRING" id="656179.AB870_00200"/>
<evidence type="ECO:0000259" key="7">
    <source>
        <dbReference type="Pfam" id="PF11806"/>
    </source>
</evidence>
<dbReference type="RefSeq" id="WP_053059328.1">
    <property type="nucleotide sequence ID" value="NZ_CP011807.3"/>
</dbReference>
<dbReference type="InterPro" id="IPR021764">
    <property type="entry name" value="Enterochelin_esterase_N"/>
</dbReference>
<feature type="domain" description="Enterochelin esterase N-terminal" evidence="7">
    <location>
        <begin position="114"/>
        <end position="220"/>
    </location>
</feature>
<dbReference type="Gene3D" id="3.40.50.1820">
    <property type="entry name" value="alpha/beta hydrolase"/>
    <property type="match status" value="1"/>
</dbReference>
<evidence type="ECO:0000256" key="5">
    <source>
        <dbReference type="SAM" id="MobiDB-lite"/>
    </source>
</evidence>
<feature type="compositionally biased region" description="Basic and acidic residues" evidence="5">
    <location>
        <begin position="387"/>
        <end position="409"/>
    </location>
</feature>
<feature type="signal peptide" evidence="6">
    <location>
        <begin position="1"/>
        <end position="23"/>
    </location>
</feature>
<proteinExistence type="inferred from homology"/>
<sequence length="521" mass="54949">MTPTLTRAAMAAASLCVASLAGAAGAAQAIPSDTGAASSACAGDPHAPKPRLGLVSPRLLALNAVLCAGGTTDAFWREVTVAGTPMVEKVAPGTVTGDETASLLAQPAGSVSLMTFLWRGHPKHVRILGAPSGDHDDMRRLGDSDVWYRSYVVPDSTRLSYQLAPDVPDIDGTALERRRAVMATLQADPLNRHPFVVEGFDGKRVVKSSVTLPEAPPQPWIERRAHVPAGTLHAARLTSKVLGNTRDVYVYRPAGYRASDPSQGLLVVFDAHAYVNTVPTPVILDNLIAEGRIPRTAALIVGVIDGRTRSAELPPNPAFARFLAEELMPWAQAQGVSAAAANTLVAGSSYGGLASAWAAHEAPQWFGNVLSQSGSYWWAPSQGDALTRHGSDGKDGSAGGDRGDGHETPEPGWLIRRYAEGPRLPVRFYLESGIFEDRRGPTGIGTSGRHMRDVLRAKGYRVTYASTATGHDYLNWRGSLACGLMALIGTAETQRALHARPAVPGSLASVCSMPSVNTPAG</sequence>
<dbReference type="InterPro" id="IPR013783">
    <property type="entry name" value="Ig-like_fold"/>
</dbReference>
<evidence type="ECO:0000256" key="2">
    <source>
        <dbReference type="ARBA" id="ARBA00022490"/>
    </source>
</evidence>
<comment type="subcellular location">
    <subcellularLocation>
        <location evidence="1">Cytoplasm</location>
    </subcellularLocation>
</comment>
<dbReference type="Gene3D" id="2.60.40.10">
    <property type="entry name" value="Immunoglobulins"/>
    <property type="match status" value="1"/>
</dbReference>
<dbReference type="KEGG" id="pfg:AB870_00200"/>
<keyword evidence="6" id="KW-0732">Signal</keyword>
<evidence type="ECO:0000256" key="3">
    <source>
        <dbReference type="ARBA" id="ARBA00022801"/>
    </source>
</evidence>
<feature type="region of interest" description="Disordered" evidence="5">
    <location>
        <begin position="387"/>
        <end position="412"/>
    </location>
</feature>
<evidence type="ECO:0000256" key="4">
    <source>
        <dbReference type="ARBA" id="ARBA00024201"/>
    </source>
</evidence>
<dbReference type="GO" id="GO:0005737">
    <property type="term" value="C:cytoplasm"/>
    <property type="evidence" value="ECO:0007669"/>
    <property type="project" value="UniProtKB-SubCell"/>
</dbReference>
<dbReference type="GO" id="GO:0006826">
    <property type="term" value="P:iron ion transport"/>
    <property type="evidence" value="ECO:0007669"/>
    <property type="project" value="InterPro"/>
</dbReference>
<gene>
    <name evidence="8" type="ORF">AB870_00200</name>
</gene>
<dbReference type="EMBL" id="CP011807">
    <property type="protein sequence ID" value="ANI21728.1"/>
    <property type="molecule type" value="Genomic_DNA"/>
</dbReference>
<dbReference type="PANTHER" id="PTHR48098">
    <property type="entry name" value="ENTEROCHELIN ESTERASE-RELATED"/>
    <property type="match status" value="1"/>
</dbReference>
<name>A0A173GZW8_9BURK</name>
<evidence type="ECO:0000313" key="9">
    <source>
        <dbReference type="Proteomes" id="UP000035651"/>
    </source>
</evidence>
<keyword evidence="3" id="KW-0378">Hydrolase</keyword>
<dbReference type="PANTHER" id="PTHR48098:SF3">
    <property type="entry name" value="IRON(III) ENTEROBACTIN ESTERASE"/>
    <property type="match status" value="1"/>
</dbReference>
<evidence type="ECO:0000256" key="6">
    <source>
        <dbReference type="SAM" id="SignalP"/>
    </source>
</evidence>
<reference evidence="8" key="1">
    <citation type="submission" date="2016-06" db="EMBL/GenBank/DDBJ databases">
        <title>Complete Genome Sequence of Pandoraea faecigallinarum DSM-23572.</title>
        <authorList>
            <person name="Yong D."/>
            <person name="Ee R."/>
            <person name="Lim Y.-L."/>
            <person name="Yin W.-F."/>
            <person name="Chan K.-G."/>
        </authorList>
    </citation>
    <scope>NUCLEOTIDE SEQUENCE</scope>
    <source>
        <strain evidence="8">DSM 23572</strain>
    </source>
</reference>
<dbReference type="InterPro" id="IPR000801">
    <property type="entry name" value="Esterase-like"/>
</dbReference>
<dbReference type="Proteomes" id="UP000035651">
    <property type="component" value="Chromosome"/>
</dbReference>
<dbReference type="InterPro" id="IPR029058">
    <property type="entry name" value="AB_hydrolase_fold"/>
</dbReference>
<comment type="similarity">
    <text evidence="4">Belongs to the Fes family.</text>
</comment>
<organism evidence="8 9">
    <name type="scientific">Pandoraea faecigallinarum</name>
    <dbReference type="NCBI Taxonomy" id="656179"/>
    <lineage>
        <taxon>Bacteria</taxon>
        <taxon>Pseudomonadati</taxon>
        <taxon>Pseudomonadota</taxon>
        <taxon>Betaproteobacteria</taxon>
        <taxon>Burkholderiales</taxon>
        <taxon>Burkholderiaceae</taxon>
        <taxon>Pandoraea</taxon>
    </lineage>
</organism>
<dbReference type="Pfam" id="PF11806">
    <property type="entry name" value="Enterochelin_N"/>
    <property type="match status" value="1"/>
</dbReference>
<dbReference type="GO" id="GO:0005506">
    <property type="term" value="F:iron ion binding"/>
    <property type="evidence" value="ECO:0007669"/>
    <property type="project" value="InterPro"/>
</dbReference>
<feature type="chain" id="PRO_5008006568" description="Enterochelin esterase N-terminal domain-containing protein" evidence="6">
    <location>
        <begin position="24"/>
        <end position="521"/>
    </location>
</feature>
<keyword evidence="9" id="KW-1185">Reference proteome</keyword>
<dbReference type="AlphaFoldDB" id="A0A173GZW8"/>
<protein>
    <recommendedName>
        <fullName evidence="7">Enterochelin esterase N-terminal domain-containing protein</fullName>
    </recommendedName>
</protein>
<dbReference type="SUPFAM" id="SSF53474">
    <property type="entry name" value="alpha/beta-Hydrolases"/>
    <property type="match status" value="1"/>
</dbReference>
<evidence type="ECO:0000313" key="8">
    <source>
        <dbReference type="EMBL" id="ANI21728.1"/>
    </source>
</evidence>
<keyword evidence="2" id="KW-0963">Cytoplasm</keyword>
<dbReference type="InterPro" id="IPR050583">
    <property type="entry name" value="Mycobacterial_A85_antigen"/>
</dbReference>